<dbReference type="Gene3D" id="6.10.140.2220">
    <property type="match status" value="1"/>
</dbReference>
<dbReference type="SUPFAM" id="SSF82199">
    <property type="entry name" value="SET domain"/>
    <property type="match status" value="1"/>
</dbReference>
<dbReference type="Pfam" id="PF00856">
    <property type="entry name" value="SET"/>
    <property type="match status" value="1"/>
</dbReference>
<dbReference type="InterPro" id="IPR001214">
    <property type="entry name" value="SET_dom"/>
</dbReference>
<evidence type="ECO:0000313" key="8">
    <source>
        <dbReference type="Proteomes" id="UP000030151"/>
    </source>
</evidence>
<evidence type="ECO:0000259" key="6">
    <source>
        <dbReference type="PROSITE" id="PS50865"/>
    </source>
</evidence>
<evidence type="ECO:0000313" key="7">
    <source>
        <dbReference type="EMBL" id="EXU98573.1"/>
    </source>
</evidence>
<feature type="domain" description="SET" evidence="5">
    <location>
        <begin position="1"/>
        <end position="144"/>
    </location>
</feature>
<dbReference type="CDD" id="cd20071">
    <property type="entry name" value="SET_SMYD"/>
    <property type="match status" value="1"/>
</dbReference>
<protein>
    <submittedName>
        <fullName evidence="7">MYND finger and SET domain protein</fullName>
    </submittedName>
</protein>
<evidence type="ECO:0000256" key="2">
    <source>
        <dbReference type="ARBA" id="ARBA00022771"/>
    </source>
</evidence>
<comment type="caution">
    <text evidence="7">The sequence shown here is derived from an EMBL/GenBank/DDBJ whole genome shotgun (WGS) entry which is preliminary data.</text>
</comment>
<evidence type="ECO:0000259" key="5">
    <source>
        <dbReference type="PROSITE" id="PS50280"/>
    </source>
</evidence>
<evidence type="ECO:0000256" key="1">
    <source>
        <dbReference type="ARBA" id="ARBA00022723"/>
    </source>
</evidence>
<dbReference type="EMBL" id="JELW01000025">
    <property type="protein sequence ID" value="EXU98573.1"/>
    <property type="molecule type" value="Genomic_DNA"/>
</dbReference>
<sequence>MYEIQNVPGKGKGLIATQAIPKGTRIICEKPIITLPEPTTMSRAQLATLIWRQVGALSNHHQQGFLALHAARTFENVVQKYLEIVETNALPANDGEYGIFLQACRINHACDYNALNNWNKNIKQHTVHALRDIEKGEEITIYYIGRYWNRVTRIRTLQERFGFICSCGLCSLPPDQSQGSDRRLGQINQFDDLICKGGFQGFLSNPLQSLRYVDHLLQVYNEQGLNGPGLPTAYVCAAHIAIAHNDLARAQIFVGRALDGWICLEGDDSDKVIELKALAHEVSQDELHGLSMKWKTAVNDVPQGLDPADLEDWLWRREKPRQPGQLADLRDRTTFPAFRGLPHDESYHFHDPNELAGHSRRNWCFLAEIRHVTALIRLHFEMKDVDGETLPLFFHTDSRGMELERARVKEGFTVAILQAKQHSFAFDRPGIRHEQPSRIKIFPVSLDNLMALSDRIQQFSVEANGTRMCHGCGTKAASLKQCGKCHIFWYCGQDCQVAGWNKNGHKADCKLLKDEDLRSLFTTDWDKFESGIQFPLSK</sequence>
<keyword evidence="1" id="KW-0479">Metal-binding</keyword>
<keyword evidence="2 4" id="KW-0863">Zinc-finger</keyword>
<name>A0A014QWI4_9HYPO</name>
<keyword evidence="3" id="KW-0862">Zinc</keyword>
<dbReference type="HOGENOM" id="CLU_037221_0_0_1"/>
<dbReference type="SMART" id="SM00317">
    <property type="entry name" value="SET"/>
    <property type="match status" value="1"/>
</dbReference>
<gene>
    <name evidence="7" type="ORF">X797_008287</name>
</gene>
<evidence type="ECO:0000256" key="3">
    <source>
        <dbReference type="ARBA" id="ARBA00022833"/>
    </source>
</evidence>
<dbReference type="Pfam" id="PF01753">
    <property type="entry name" value="zf-MYND"/>
    <property type="match status" value="1"/>
</dbReference>
<dbReference type="InterPro" id="IPR053185">
    <property type="entry name" value="SET_domain_protein"/>
</dbReference>
<dbReference type="PANTHER" id="PTHR47332:SF2">
    <property type="entry name" value="SET-6"/>
    <property type="match status" value="1"/>
</dbReference>
<dbReference type="PROSITE" id="PS01360">
    <property type="entry name" value="ZF_MYND_1"/>
    <property type="match status" value="1"/>
</dbReference>
<feature type="domain" description="MYND-type" evidence="6">
    <location>
        <begin position="469"/>
        <end position="509"/>
    </location>
</feature>
<reference evidence="7 8" key="1">
    <citation type="submission" date="2014-02" db="EMBL/GenBank/DDBJ databases">
        <title>The genome sequence of the entomopathogenic fungus Metarhizium robertsii ARSEF 2575.</title>
        <authorList>
            <person name="Giuliano Garisto Donzelli B."/>
            <person name="Roe B.A."/>
            <person name="Macmil S.L."/>
            <person name="Krasnoff S.B."/>
            <person name="Gibson D.M."/>
        </authorList>
    </citation>
    <scope>NUCLEOTIDE SEQUENCE [LARGE SCALE GENOMIC DNA]</scope>
    <source>
        <strain evidence="7 8">ARSEF 2575</strain>
    </source>
</reference>
<dbReference type="OrthoDB" id="265717at2759"/>
<accession>A0A014QWI4</accession>
<dbReference type="SUPFAM" id="SSF144232">
    <property type="entry name" value="HIT/MYND zinc finger-like"/>
    <property type="match status" value="1"/>
</dbReference>
<dbReference type="InterPro" id="IPR002893">
    <property type="entry name" value="Znf_MYND"/>
</dbReference>
<evidence type="ECO:0000256" key="4">
    <source>
        <dbReference type="PROSITE-ProRule" id="PRU00134"/>
    </source>
</evidence>
<dbReference type="PANTHER" id="PTHR47332">
    <property type="entry name" value="SET DOMAIN-CONTAINING PROTEIN 5"/>
    <property type="match status" value="1"/>
</dbReference>
<dbReference type="PROSITE" id="PS50865">
    <property type="entry name" value="ZF_MYND_2"/>
    <property type="match status" value="1"/>
</dbReference>
<organism evidence="7 8">
    <name type="scientific">Metarhizium robertsii</name>
    <dbReference type="NCBI Taxonomy" id="568076"/>
    <lineage>
        <taxon>Eukaryota</taxon>
        <taxon>Fungi</taxon>
        <taxon>Dikarya</taxon>
        <taxon>Ascomycota</taxon>
        <taxon>Pezizomycotina</taxon>
        <taxon>Sordariomycetes</taxon>
        <taxon>Hypocreomycetidae</taxon>
        <taxon>Hypocreales</taxon>
        <taxon>Clavicipitaceae</taxon>
        <taxon>Metarhizium</taxon>
    </lineage>
</organism>
<dbReference type="Gene3D" id="2.170.270.10">
    <property type="entry name" value="SET domain"/>
    <property type="match status" value="1"/>
</dbReference>
<dbReference type="eggNOG" id="KOG2084">
    <property type="taxonomic scope" value="Eukaryota"/>
</dbReference>
<dbReference type="AlphaFoldDB" id="A0A014QWI4"/>
<dbReference type="InterPro" id="IPR046341">
    <property type="entry name" value="SET_dom_sf"/>
</dbReference>
<dbReference type="GO" id="GO:0008270">
    <property type="term" value="F:zinc ion binding"/>
    <property type="evidence" value="ECO:0007669"/>
    <property type="project" value="UniProtKB-KW"/>
</dbReference>
<dbReference type="Proteomes" id="UP000030151">
    <property type="component" value="Unassembled WGS sequence"/>
</dbReference>
<dbReference type="PROSITE" id="PS50280">
    <property type="entry name" value="SET"/>
    <property type="match status" value="1"/>
</dbReference>
<proteinExistence type="predicted"/>